<evidence type="ECO:0000313" key="5">
    <source>
        <dbReference type="EMBL" id="VVC96084.1"/>
    </source>
</evidence>
<dbReference type="Proteomes" id="UP000324832">
    <property type="component" value="Unassembled WGS sequence"/>
</dbReference>
<keyword evidence="3" id="KW-0813">Transport</keyword>
<keyword evidence="6" id="KW-1185">Reference proteome</keyword>
<dbReference type="OrthoDB" id="354351at2759"/>
<evidence type="ECO:0000256" key="2">
    <source>
        <dbReference type="ARBA" id="ARBA00023121"/>
    </source>
</evidence>
<gene>
    <name evidence="5" type="ORF">LSINAPIS_LOCUS7653</name>
</gene>
<accession>A0A5E4QFN1</accession>
<evidence type="ECO:0000313" key="6">
    <source>
        <dbReference type="Proteomes" id="UP000324832"/>
    </source>
</evidence>
<dbReference type="Pfam" id="PF00061">
    <property type="entry name" value="Lipocalin"/>
    <property type="match status" value="1"/>
</dbReference>
<dbReference type="InterPro" id="IPR000463">
    <property type="entry name" value="Fatty_acid-bd"/>
</dbReference>
<feature type="domain" description="Cytosolic fatty-acid binding proteins" evidence="4">
    <location>
        <begin position="7"/>
        <end position="24"/>
    </location>
</feature>
<dbReference type="PROSITE" id="PS00214">
    <property type="entry name" value="FABP"/>
    <property type="match status" value="1"/>
</dbReference>
<organism evidence="5 6">
    <name type="scientific">Leptidea sinapis</name>
    <dbReference type="NCBI Taxonomy" id="189913"/>
    <lineage>
        <taxon>Eukaryota</taxon>
        <taxon>Metazoa</taxon>
        <taxon>Ecdysozoa</taxon>
        <taxon>Arthropoda</taxon>
        <taxon>Hexapoda</taxon>
        <taxon>Insecta</taxon>
        <taxon>Pterygota</taxon>
        <taxon>Neoptera</taxon>
        <taxon>Endopterygota</taxon>
        <taxon>Lepidoptera</taxon>
        <taxon>Glossata</taxon>
        <taxon>Ditrysia</taxon>
        <taxon>Papilionoidea</taxon>
        <taxon>Pieridae</taxon>
        <taxon>Dismorphiinae</taxon>
        <taxon>Leptidea</taxon>
    </lineage>
</organism>
<sequence>MDAYLGKHYKLKTSENFDDYLKLIGVGLLQRKLVQSLSPVSVLTKNADGSYTLTHITPIRKMATKFRLGEEFEEERADGVKVKSVMTIEGNKLIQIQTESSGRKSTHVREFSRTALKVTTTAEDWDGVCIRTYLLEQ</sequence>
<keyword evidence="2" id="KW-0446">Lipid-binding</keyword>
<dbReference type="PANTHER" id="PTHR11955">
    <property type="entry name" value="FATTY ACID BINDING PROTEIN"/>
    <property type="match status" value="1"/>
</dbReference>
<name>A0A5E4QFN1_9NEOP</name>
<dbReference type="AlphaFoldDB" id="A0A5E4QFN1"/>
<dbReference type="InterPro" id="IPR012674">
    <property type="entry name" value="Calycin"/>
</dbReference>
<evidence type="ECO:0000259" key="4">
    <source>
        <dbReference type="PROSITE" id="PS00214"/>
    </source>
</evidence>
<dbReference type="SUPFAM" id="SSF50814">
    <property type="entry name" value="Lipocalins"/>
    <property type="match status" value="1"/>
</dbReference>
<dbReference type="Gene3D" id="2.40.128.20">
    <property type="match status" value="1"/>
</dbReference>
<evidence type="ECO:0000256" key="1">
    <source>
        <dbReference type="ARBA" id="ARBA00008390"/>
    </source>
</evidence>
<reference evidence="5 6" key="1">
    <citation type="submission" date="2017-07" db="EMBL/GenBank/DDBJ databases">
        <authorList>
            <person name="Talla V."/>
            <person name="Backstrom N."/>
        </authorList>
    </citation>
    <scope>NUCLEOTIDE SEQUENCE [LARGE SCALE GENOMIC DNA]</scope>
</reference>
<dbReference type="PRINTS" id="PR00178">
    <property type="entry name" value="FATTYACIDBP"/>
</dbReference>
<comment type="similarity">
    <text evidence="1 3">Belongs to the calycin superfamily. Fatty-acid binding protein (FABP) family.</text>
</comment>
<dbReference type="InterPro" id="IPR031259">
    <property type="entry name" value="ILBP"/>
</dbReference>
<dbReference type="EMBL" id="FZQP02002559">
    <property type="protein sequence ID" value="VVC96084.1"/>
    <property type="molecule type" value="Genomic_DNA"/>
</dbReference>
<dbReference type="InterPro" id="IPR000566">
    <property type="entry name" value="Lipocln_cytosolic_FA-bd_dom"/>
</dbReference>
<evidence type="ECO:0000256" key="3">
    <source>
        <dbReference type="RuleBase" id="RU003696"/>
    </source>
</evidence>
<dbReference type="GO" id="GO:0008289">
    <property type="term" value="F:lipid binding"/>
    <property type="evidence" value="ECO:0007669"/>
    <property type="project" value="UniProtKB-KW"/>
</dbReference>
<proteinExistence type="inferred from homology"/>
<protein>
    <recommendedName>
        <fullName evidence="4">Cytosolic fatty-acid binding proteins domain-containing protein</fullName>
    </recommendedName>
</protein>